<proteinExistence type="predicted"/>
<dbReference type="Proteomes" id="UP000762676">
    <property type="component" value="Unassembled WGS sequence"/>
</dbReference>
<accession>A0AAV4HVW2</accession>
<name>A0AAV4HVW2_9GAST</name>
<reference evidence="1 2" key="1">
    <citation type="journal article" date="2021" name="Elife">
        <title>Chloroplast acquisition without the gene transfer in kleptoplastic sea slugs, Plakobranchus ocellatus.</title>
        <authorList>
            <person name="Maeda T."/>
            <person name="Takahashi S."/>
            <person name="Yoshida T."/>
            <person name="Shimamura S."/>
            <person name="Takaki Y."/>
            <person name="Nagai Y."/>
            <person name="Toyoda A."/>
            <person name="Suzuki Y."/>
            <person name="Arimoto A."/>
            <person name="Ishii H."/>
            <person name="Satoh N."/>
            <person name="Nishiyama T."/>
            <person name="Hasebe M."/>
            <person name="Maruyama T."/>
            <person name="Minagawa J."/>
            <person name="Obokata J."/>
            <person name="Shigenobu S."/>
        </authorList>
    </citation>
    <scope>NUCLEOTIDE SEQUENCE [LARGE SCALE GENOMIC DNA]</scope>
</reference>
<keyword evidence="2" id="KW-1185">Reference proteome</keyword>
<evidence type="ECO:0008006" key="3">
    <source>
        <dbReference type="Google" id="ProtNLM"/>
    </source>
</evidence>
<dbReference type="AlphaFoldDB" id="A0AAV4HVW2"/>
<organism evidence="1 2">
    <name type="scientific">Elysia marginata</name>
    <dbReference type="NCBI Taxonomy" id="1093978"/>
    <lineage>
        <taxon>Eukaryota</taxon>
        <taxon>Metazoa</taxon>
        <taxon>Spiralia</taxon>
        <taxon>Lophotrochozoa</taxon>
        <taxon>Mollusca</taxon>
        <taxon>Gastropoda</taxon>
        <taxon>Heterobranchia</taxon>
        <taxon>Euthyneura</taxon>
        <taxon>Panpulmonata</taxon>
        <taxon>Sacoglossa</taxon>
        <taxon>Placobranchoidea</taxon>
        <taxon>Plakobranchidae</taxon>
        <taxon>Elysia</taxon>
    </lineage>
</organism>
<protein>
    <recommendedName>
        <fullName evidence="3">CTCK domain-containing protein</fullName>
    </recommendedName>
</protein>
<evidence type="ECO:0000313" key="1">
    <source>
        <dbReference type="EMBL" id="GFS02328.1"/>
    </source>
</evidence>
<sequence length="126" mass="14384">MSVDLLADFFRMLSSLGTTPRPLDGSGCCRRRQTDDSRNCRSVRERLKCFSNVVNRQREMCCPISPGFPELYVADCACRCRRVFSSRTFWALCNRNVLLTSIRRFTRNLATSCSCRADRGPSGRRG</sequence>
<comment type="caution">
    <text evidence="1">The sequence shown here is derived from an EMBL/GenBank/DDBJ whole genome shotgun (WGS) entry which is preliminary data.</text>
</comment>
<dbReference type="EMBL" id="BMAT01005910">
    <property type="protein sequence ID" value="GFS02328.1"/>
    <property type="molecule type" value="Genomic_DNA"/>
</dbReference>
<evidence type="ECO:0000313" key="2">
    <source>
        <dbReference type="Proteomes" id="UP000762676"/>
    </source>
</evidence>
<gene>
    <name evidence="1" type="ORF">ElyMa_002861900</name>
</gene>